<comment type="caution">
    <text evidence="8">The sequence shown here is derived from an EMBL/GenBank/DDBJ whole genome shotgun (WGS) entry which is preliminary data.</text>
</comment>
<dbReference type="InterPro" id="IPR001959">
    <property type="entry name" value="Transposase"/>
</dbReference>
<comment type="similarity">
    <text evidence="1">In the C-terminal section; belongs to the transposase 35 family.</text>
</comment>
<feature type="compositionally biased region" description="Low complexity" evidence="5">
    <location>
        <begin position="469"/>
        <end position="480"/>
    </location>
</feature>
<dbReference type="NCBIfam" id="TIGR01766">
    <property type="entry name" value="IS200/IS605 family accessory protein TnpB-like domain"/>
    <property type="match status" value="1"/>
</dbReference>
<gene>
    <name evidence="8" type="ORF">QF035_006696</name>
</gene>
<dbReference type="EMBL" id="JAUSZI010000002">
    <property type="protein sequence ID" value="MDQ1029114.1"/>
    <property type="molecule type" value="Genomic_DNA"/>
</dbReference>
<evidence type="ECO:0000256" key="4">
    <source>
        <dbReference type="ARBA" id="ARBA00023172"/>
    </source>
</evidence>
<organism evidence="8 9">
    <name type="scientific">Streptomyces umbrinus</name>
    <dbReference type="NCBI Taxonomy" id="67370"/>
    <lineage>
        <taxon>Bacteria</taxon>
        <taxon>Bacillati</taxon>
        <taxon>Actinomycetota</taxon>
        <taxon>Actinomycetes</taxon>
        <taxon>Kitasatosporales</taxon>
        <taxon>Streptomycetaceae</taxon>
        <taxon>Streptomyces</taxon>
        <taxon>Streptomyces phaeochromogenes group</taxon>
    </lineage>
</organism>
<keyword evidence="2" id="KW-0815">Transposition</keyword>
<evidence type="ECO:0000256" key="1">
    <source>
        <dbReference type="ARBA" id="ARBA00008761"/>
    </source>
</evidence>
<evidence type="ECO:0000256" key="5">
    <source>
        <dbReference type="SAM" id="MobiDB-lite"/>
    </source>
</evidence>
<feature type="region of interest" description="Disordered" evidence="5">
    <location>
        <begin position="435"/>
        <end position="498"/>
    </location>
</feature>
<reference evidence="8 9" key="1">
    <citation type="submission" date="2023-07" db="EMBL/GenBank/DDBJ databases">
        <title>Comparative genomics of wheat-associated soil bacteria to identify genetic determinants of phenazine resistance.</title>
        <authorList>
            <person name="Mouncey N."/>
        </authorList>
    </citation>
    <scope>NUCLEOTIDE SEQUENCE [LARGE SCALE GENOMIC DNA]</scope>
    <source>
        <strain evidence="8 9">V2I4</strain>
    </source>
</reference>
<evidence type="ECO:0000256" key="3">
    <source>
        <dbReference type="ARBA" id="ARBA00023125"/>
    </source>
</evidence>
<keyword evidence="3" id="KW-0238">DNA-binding</keyword>
<sequence>MSGVEPAGSEKKKRRGFEARPGFHVVGHRLALDPNASALQALASHCGAARVAYNWAVRYVLASWSQRAAEETYGVPEAERVPWRSWSLPSLRKAFNDAKHTDPFLREWWAQNSKEAYNTGLANAAAAFDNYAKSRRGERKGARVGRPRFKPKRKSRPACKFTTGTIRLDDRRHIVLPRLGRIRLHEDVQPLVDAITEGGMRILSVTVRFERGRWFAVLQTEERHTITPATRPGTAVGIDLGVKTLLVTADSAGEVREVANPKHFDQALTQLRKASRTVSRRRGPDRRTGQAPSHRWEKANAVRNRVHHRVANLRENHLHQATARIPAEYGTVVVEDLNVKGMVRNRRLSRRISDAAFGELRHQLTYKTQRHGERLIVADRWMPSSKTCSRCGVVKTKLPLGVRVFECDACGLVLDRDANAGHNLAALAAANRKTGTGVAGDPGPTLMVVPKPRGAKQKTRTARTRKGTGTRAAGATPRQGTETRDRRQDTRREQLALW</sequence>
<evidence type="ECO:0000313" key="8">
    <source>
        <dbReference type="EMBL" id="MDQ1029114.1"/>
    </source>
</evidence>
<keyword evidence="9" id="KW-1185">Reference proteome</keyword>
<evidence type="ECO:0000256" key="2">
    <source>
        <dbReference type="ARBA" id="ARBA00022578"/>
    </source>
</evidence>
<feature type="domain" description="Cas12f1-like TNB" evidence="7">
    <location>
        <begin position="357"/>
        <end position="424"/>
    </location>
</feature>
<evidence type="ECO:0000313" key="9">
    <source>
        <dbReference type="Proteomes" id="UP001230328"/>
    </source>
</evidence>
<dbReference type="Pfam" id="PF01385">
    <property type="entry name" value="OrfB_IS605"/>
    <property type="match status" value="1"/>
</dbReference>
<feature type="compositionally biased region" description="Basic residues" evidence="5">
    <location>
        <begin position="453"/>
        <end position="468"/>
    </location>
</feature>
<evidence type="ECO:0000259" key="6">
    <source>
        <dbReference type="Pfam" id="PF01385"/>
    </source>
</evidence>
<protein>
    <submittedName>
        <fullName evidence="8">Transposase</fullName>
    </submittedName>
</protein>
<keyword evidence="4" id="KW-0233">DNA recombination</keyword>
<feature type="region of interest" description="Disordered" evidence="5">
    <location>
        <begin position="136"/>
        <end position="156"/>
    </location>
</feature>
<dbReference type="Proteomes" id="UP001230328">
    <property type="component" value="Unassembled WGS sequence"/>
</dbReference>
<dbReference type="InterPro" id="IPR053470">
    <property type="entry name" value="RNA-guided_DNA_endonuclease"/>
</dbReference>
<proteinExistence type="inferred from homology"/>
<name>A0ABU0SZY8_9ACTN</name>
<dbReference type="RefSeq" id="WP_307524145.1">
    <property type="nucleotide sequence ID" value="NZ_JAUSZI010000002.1"/>
</dbReference>
<feature type="domain" description="Probable transposase IS891/IS1136/IS1341" evidence="6">
    <location>
        <begin position="224"/>
        <end position="345"/>
    </location>
</feature>
<accession>A0ABU0SZY8</accession>
<dbReference type="NCBIfam" id="NF038280">
    <property type="entry name" value="IS607_TnpB"/>
    <property type="match status" value="1"/>
</dbReference>
<feature type="region of interest" description="Disordered" evidence="5">
    <location>
        <begin position="274"/>
        <end position="294"/>
    </location>
</feature>
<dbReference type="NCBIfam" id="NF040570">
    <property type="entry name" value="guided_TnpB"/>
    <property type="match status" value="1"/>
</dbReference>
<feature type="compositionally biased region" description="Basic residues" evidence="5">
    <location>
        <begin position="274"/>
        <end position="284"/>
    </location>
</feature>
<evidence type="ECO:0000259" key="7">
    <source>
        <dbReference type="Pfam" id="PF07282"/>
    </source>
</evidence>
<dbReference type="InterPro" id="IPR010095">
    <property type="entry name" value="Cas12f1-like_TNB"/>
</dbReference>
<feature type="compositionally biased region" description="Basic and acidic residues" evidence="5">
    <location>
        <begin position="481"/>
        <end position="498"/>
    </location>
</feature>
<dbReference type="Pfam" id="PF07282">
    <property type="entry name" value="Cas12f1-like_TNB"/>
    <property type="match status" value="1"/>
</dbReference>